<evidence type="ECO:0000313" key="1">
    <source>
        <dbReference type="EMBL" id="CAG8626792.1"/>
    </source>
</evidence>
<name>A0ACA9N1Z4_9GLOM</name>
<organism evidence="1 2">
    <name type="scientific">Cetraspora pellucida</name>
    <dbReference type="NCBI Taxonomy" id="1433469"/>
    <lineage>
        <taxon>Eukaryota</taxon>
        <taxon>Fungi</taxon>
        <taxon>Fungi incertae sedis</taxon>
        <taxon>Mucoromycota</taxon>
        <taxon>Glomeromycotina</taxon>
        <taxon>Glomeromycetes</taxon>
        <taxon>Diversisporales</taxon>
        <taxon>Gigasporaceae</taxon>
        <taxon>Cetraspora</taxon>
    </lineage>
</organism>
<protein>
    <submittedName>
        <fullName evidence="1">16013_t:CDS:1</fullName>
    </submittedName>
</protein>
<accession>A0ACA9N1Z4</accession>
<dbReference type="Proteomes" id="UP000789366">
    <property type="component" value="Unassembled WGS sequence"/>
</dbReference>
<sequence length="299" mass="33319">MKLRRFVIIITLVTIAIGMLFPVYSIFLRNKLERSSSSMTFLTPSSMNKNKRDVDIDTSTGFDTKLIKKDVIAVSSNDSSSEEPSNFRPKKMNGEHSRNDDQPTYTSTKNVSSSSTILPQPSVIVGTSELDAKKLQEEEDTLHKIIVVLCSLGASLVLVAIAIAILFWKVRQQYVMNNNDQSRERDKNIDINDKNMDDVQDKSDDGTNIGVTVVINDSIVDNNLNADVYNVKEDYLDKKQLTMSQLTMPPYPTIYDLSIVPTAPSAEEIAPHNELPDAGSSNFSTPPINSSDPPPYNFY</sequence>
<keyword evidence="2" id="KW-1185">Reference proteome</keyword>
<reference evidence="1" key="1">
    <citation type="submission" date="2021-06" db="EMBL/GenBank/DDBJ databases">
        <authorList>
            <person name="Kallberg Y."/>
            <person name="Tangrot J."/>
            <person name="Rosling A."/>
        </authorList>
    </citation>
    <scope>NUCLEOTIDE SEQUENCE</scope>
    <source>
        <strain evidence="1">28 12/20/2015</strain>
    </source>
</reference>
<evidence type="ECO:0000313" key="2">
    <source>
        <dbReference type="Proteomes" id="UP000789366"/>
    </source>
</evidence>
<comment type="caution">
    <text evidence="1">The sequence shown here is derived from an EMBL/GenBank/DDBJ whole genome shotgun (WGS) entry which is preliminary data.</text>
</comment>
<dbReference type="EMBL" id="CAJVPW010011536">
    <property type="protein sequence ID" value="CAG8626792.1"/>
    <property type="molecule type" value="Genomic_DNA"/>
</dbReference>
<proteinExistence type="predicted"/>
<feature type="non-terminal residue" evidence="1">
    <location>
        <position position="299"/>
    </location>
</feature>
<gene>
    <name evidence="1" type="ORF">SPELUC_LOCUS8080</name>
</gene>